<keyword evidence="2" id="KW-0732">Signal</keyword>
<feature type="domain" description="Surface lipoprotein of Spirochaetales order" evidence="3">
    <location>
        <begin position="48"/>
        <end position="242"/>
    </location>
</feature>
<gene>
    <name evidence="4" type="primary">hapI</name>
</gene>
<proteinExistence type="predicted"/>
<dbReference type="SMR" id="D2K750"/>
<dbReference type="EMBL" id="GU183106">
    <property type="protein sequence ID" value="ACZ73827.1"/>
    <property type="molecule type" value="Genomic_DNA"/>
</dbReference>
<name>D2K750_LEPIR</name>
<evidence type="ECO:0000256" key="2">
    <source>
        <dbReference type="SAM" id="SignalP"/>
    </source>
</evidence>
<organism evidence="4">
    <name type="scientific">Leptospira interrogans serovar Icterohaemorrhagiae</name>
    <dbReference type="NCBI Taxonomy" id="90062"/>
    <lineage>
        <taxon>Bacteria</taxon>
        <taxon>Pseudomonadati</taxon>
        <taxon>Spirochaetota</taxon>
        <taxon>Spirochaetia</taxon>
        <taxon>Leptospirales</taxon>
        <taxon>Leptospiraceae</taxon>
        <taxon>Leptospira</taxon>
    </lineage>
</organism>
<feature type="region of interest" description="Disordered" evidence="1">
    <location>
        <begin position="154"/>
        <end position="173"/>
    </location>
</feature>
<sequence>MKKLSILAISVALFASITACGAFGGLPSLKSSFVLSEDTIPGTNETVKTLLPYGSVINYYGYVKPGQAPDGLVDGNKKAYYLYVWIPAVIAEMGVRMISPTGEIGEPGDGDLVSDAFKAATPEEKSMPHWFDTWIRVERMSAIMPDQIAKAAKAKPVQKLDDDDDGDDTYKEERHNKYNSLTRIKIPNPPKSFDDLKNIDTKKLLVRGLYRISFTTYKPGEVKGSFVASVGLLFPPGIPGVSPLIHSNPEELQKQAIAAEESLKKAASDATKYL</sequence>
<dbReference type="InterPro" id="IPR021962">
    <property type="entry name" value="Lipl32"/>
</dbReference>
<feature type="chain" id="PRO_5003032384" evidence="2">
    <location>
        <begin position="22"/>
        <end position="274"/>
    </location>
</feature>
<evidence type="ECO:0000256" key="1">
    <source>
        <dbReference type="SAM" id="MobiDB-lite"/>
    </source>
</evidence>
<dbReference type="NCBIfam" id="NF038394">
    <property type="entry name" value="lipo_LipL32"/>
    <property type="match status" value="1"/>
</dbReference>
<reference evidence="4" key="1">
    <citation type="submission" date="2009-11" db="EMBL/GenBank/DDBJ databases">
        <authorList>
            <person name="Senthil Kumar S."/>
            <person name="Parthiban M."/>
            <person name="Saranya R."/>
            <person name="Kumanan K."/>
        </authorList>
    </citation>
    <scope>NUCLEOTIDE SEQUENCE</scope>
    <source>
        <strain evidence="4">RGA</strain>
    </source>
</reference>
<feature type="signal peptide" evidence="2">
    <location>
        <begin position="1"/>
        <end position="21"/>
    </location>
</feature>
<evidence type="ECO:0000313" key="4">
    <source>
        <dbReference type="EMBL" id="ACZ73827.1"/>
    </source>
</evidence>
<dbReference type="Pfam" id="PF12103">
    <property type="entry name" value="Lipl32"/>
    <property type="match status" value="1"/>
</dbReference>
<dbReference type="PROSITE" id="PS51257">
    <property type="entry name" value="PROKAR_LIPOPROTEIN"/>
    <property type="match status" value="1"/>
</dbReference>
<accession>D2K750</accession>
<evidence type="ECO:0000259" key="3">
    <source>
        <dbReference type="Pfam" id="PF12103"/>
    </source>
</evidence>
<protein>
    <submittedName>
        <fullName evidence="4">Hemolysis associated protein I</fullName>
    </submittedName>
</protein>
<dbReference type="AlphaFoldDB" id="D2K750"/>